<keyword evidence="7" id="KW-1185">Reference proteome</keyword>
<evidence type="ECO:0000256" key="3">
    <source>
        <dbReference type="ARBA" id="ARBA00022679"/>
    </source>
</evidence>
<reference evidence="6" key="1">
    <citation type="submission" date="2022-12" db="EMBL/GenBank/DDBJ databases">
        <authorList>
            <person name="Wang J."/>
        </authorList>
    </citation>
    <scope>NUCLEOTIDE SEQUENCE</scope>
    <source>
        <strain evidence="6">HY-45-18</strain>
    </source>
</reference>
<dbReference type="CDD" id="cd06113">
    <property type="entry name" value="citrate_synt_like_1_2"/>
    <property type="match status" value="1"/>
</dbReference>
<comment type="caution">
    <text evidence="6">The sequence shown here is derived from an EMBL/GenBank/DDBJ whole genome shotgun (WGS) entry which is preliminary data.</text>
</comment>
<name>A0ABT4D1K9_9CLOT</name>
<evidence type="ECO:0000256" key="1">
    <source>
        <dbReference type="ARBA" id="ARBA00005163"/>
    </source>
</evidence>
<dbReference type="PANTHER" id="PTHR11739">
    <property type="entry name" value="CITRATE SYNTHASE"/>
    <property type="match status" value="1"/>
</dbReference>
<protein>
    <recommendedName>
        <fullName evidence="5">Citrate synthase</fullName>
    </recommendedName>
</protein>
<comment type="pathway">
    <text evidence="1">Carbohydrate metabolism; tricarboxylic acid cycle.</text>
</comment>
<evidence type="ECO:0000256" key="2">
    <source>
        <dbReference type="ARBA" id="ARBA00010566"/>
    </source>
</evidence>
<dbReference type="Gene3D" id="1.10.230.10">
    <property type="entry name" value="Cytochrome P450-Terp, domain 2"/>
    <property type="match status" value="1"/>
</dbReference>
<evidence type="ECO:0000256" key="4">
    <source>
        <dbReference type="ARBA" id="ARBA00049288"/>
    </source>
</evidence>
<dbReference type="RefSeq" id="WP_268041524.1">
    <property type="nucleotide sequence ID" value="NZ_JAPQER010000005.1"/>
</dbReference>
<dbReference type="Proteomes" id="UP001078443">
    <property type="component" value="Unassembled WGS sequence"/>
</dbReference>
<organism evidence="6 7">
    <name type="scientific">Clostridium aestuarii</name>
    <dbReference type="NCBI Taxonomy" id="338193"/>
    <lineage>
        <taxon>Bacteria</taxon>
        <taxon>Bacillati</taxon>
        <taxon>Bacillota</taxon>
        <taxon>Clostridia</taxon>
        <taxon>Eubacteriales</taxon>
        <taxon>Clostridiaceae</taxon>
        <taxon>Clostridium</taxon>
    </lineage>
</organism>
<dbReference type="InterPro" id="IPR016143">
    <property type="entry name" value="Citrate_synth-like_sm_a-sub"/>
</dbReference>
<dbReference type="InterPro" id="IPR024176">
    <property type="entry name" value="Citrate_synthase_bac-typ"/>
</dbReference>
<accession>A0ABT4D1K9</accession>
<dbReference type="PANTHER" id="PTHR11739:SF4">
    <property type="entry name" value="CITRATE SYNTHASE, PEROXISOMAL"/>
    <property type="match status" value="1"/>
</dbReference>
<evidence type="ECO:0000256" key="5">
    <source>
        <dbReference type="PIRNR" id="PIRNR001369"/>
    </source>
</evidence>
<dbReference type="PRINTS" id="PR00143">
    <property type="entry name" value="CITRTSNTHASE"/>
</dbReference>
<dbReference type="SUPFAM" id="SSF48256">
    <property type="entry name" value="Citrate synthase"/>
    <property type="match status" value="1"/>
</dbReference>
<dbReference type="InterPro" id="IPR016142">
    <property type="entry name" value="Citrate_synth-like_lrg_a-sub"/>
</dbReference>
<evidence type="ECO:0000313" key="7">
    <source>
        <dbReference type="Proteomes" id="UP001078443"/>
    </source>
</evidence>
<dbReference type="NCBIfam" id="NF010635">
    <property type="entry name" value="PRK14032.1"/>
    <property type="match status" value="1"/>
</dbReference>
<dbReference type="Gene3D" id="1.10.580.10">
    <property type="entry name" value="Citrate Synthase, domain 1"/>
    <property type="match status" value="1"/>
</dbReference>
<dbReference type="InterPro" id="IPR036969">
    <property type="entry name" value="Citrate_synthase_sf"/>
</dbReference>
<comment type="catalytic activity">
    <reaction evidence="4">
        <text>oxaloacetate + acetyl-CoA + H2O = citrate + CoA + H(+)</text>
        <dbReference type="Rhea" id="RHEA:16845"/>
        <dbReference type="ChEBI" id="CHEBI:15377"/>
        <dbReference type="ChEBI" id="CHEBI:15378"/>
        <dbReference type="ChEBI" id="CHEBI:16452"/>
        <dbReference type="ChEBI" id="CHEBI:16947"/>
        <dbReference type="ChEBI" id="CHEBI:57287"/>
        <dbReference type="ChEBI" id="CHEBI:57288"/>
        <dbReference type="EC" id="2.3.3.16"/>
    </reaction>
</comment>
<gene>
    <name evidence="6" type="ORF">OW763_12365</name>
</gene>
<evidence type="ECO:0000313" key="6">
    <source>
        <dbReference type="EMBL" id="MCY6485132.1"/>
    </source>
</evidence>
<keyword evidence="3 5" id="KW-0808">Transferase</keyword>
<dbReference type="InterPro" id="IPR002020">
    <property type="entry name" value="Citrate_synthase"/>
</dbReference>
<dbReference type="EMBL" id="JAPQER010000005">
    <property type="protein sequence ID" value="MCY6485132.1"/>
    <property type="molecule type" value="Genomic_DNA"/>
</dbReference>
<dbReference type="Pfam" id="PF00285">
    <property type="entry name" value="Citrate_synt"/>
    <property type="match status" value="1"/>
</dbReference>
<dbReference type="PIRSF" id="PIRSF001369">
    <property type="entry name" value="Citrate_synth"/>
    <property type="match status" value="1"/>
</dbReference>
<sequence length="448" mass="50616">MFNENILGELTVAAESNNVINSKYYTKYDVKRGLRNENGTGVLVGLTKIGNVHGYVMDNKENKIPVEGKLTYRGINLREIVDGFQSEKRFGFEEVCYLLLFGELPNKDKLVKFKHVLGECRTLPDGFTEDMILKFPSRNIMNKLQRSILAAYSFDDNPDAVSVKNILRQSIELIARFPTMIAYGYQAKAHYYNDKSLYLHSPKAELGTAENILYMIRPDNKYTKTEAEVLDLALVLHAEHGGGNNSAFATHVVSSTGTDTYSAIASAVGSLKGPKHGGANIKVINMMKEIKENIKDWEDNDEIKNYLLKIVKGQVFDKSGLIYGIGHAIYTLSDPRAVMLKKKALELAEEKDRINEFNLYKNVEETAIEIFEELRGNRNICANVDFYSGFVYEMLNIPCELYTPLFATARVPGWCAHRIEQVVSEPKIIRPAYKNINGNSKYINLSCR</sequence>
<comment type="similarity">
    <text evidence="2 5">Belongs to the citrate synthase family.</text>
</comment>
<proteinExistence type="inferred from homology"/>